<reference evidence="3 4" key="1">
    <citation type="submission" date="2020-07" db="EMBL/GenBank/DDBJ databases">
        <title>Sequencing the genomes of 1000 actinobacteria strains.</title>
        <authorList>
            <person name="Klenk H.-P."/>
        </authorList>
    </citation>
    <scope>NUCLEOTIDE SEQUENCE [LARGE SCALE GENOMIC DNA]</scope>
    <source>
        <strain evidence="3 4">DSM 19970</strain>
    </source>
</reference>
<dbReference type="EMBL" id="JACBZO010000001">
    <property type="protein sequence ID" value="NYI41874.1"/>
    <property type="molecule type" value="Genomic_DNA"/>
</dbReference>
<dbReference type="AlphaFoldDB" id="A0A7Y9ZAL4"/>
<keyword evidence="4" id="KW-1185">Reference proteome</keyword>
<feature type="domain" description="Barstar (barnase inhibitor)" evidence="2">
    <location>
        <begin position="42"/>
        <end position="134"/>
    </location>
</feature>
<evidence type="ECO:0000313" key="3">
    <source>
        <dbReference type="EMBL" id="NYI41874.1"/>
    </source>
</evidence>
<dbReference type="Pfam" id="PF01337">
    <property type="entry name" value="Barstar"/>
    <property type="match status" value="1"/>
</dbReference>
<accession>A0A7Y9ZAL4</accession>
<evidence type="ECO:0000259" key="2">
    <source>
        <dbReference type="Pfam" id="PF01337"/>
    </source>
</evidence>
<dbReference type="Gene3D" id="3.30.370.10">
    <property type="entry name" value="Barstar-like"/>
    <property type="match status" value="1"/>
</dbReference>
<dbReference type="InterPro" id="IPR035905">
    <property type="entry name" value="Barstar-like_sf"/>
</dbReference>
<organism evidence="3 4">
    <name type="scientific">Demequina lutea</name>
    <dbReference type="NCBI Taxonomy" id="431489"/>
    <lineage>
        <taxon>Bacteria</taxon>
        <taxon>Bacillati</taxon>
        <taxon>Actinomycetota</taxon>
        <taxon>Actinomycetes</taxon>
        <taxon>Micrococcales</taxon>
        <taxon>Demequinaceae</taxon>
        <taxon>Demequina</taxon>
    </lineage>
</organism>
<dbReference type="SUPFAM" id="SSF52038">
    <property type="entry name" value="Barstar-related"/>
    <property type="match status" value="1"/>
</dbReference>
<evidence type="ECO:0000313" key="4">
    <source>
        <dbReference type="Proteomes" id="UP000547973"/>
    </source>
</evidence>
<dbReference type="RefSeq" id="WP_062075747.1">
    <property type="nucleotide sequence ID" value="NZ_BBRC01000013.1"/>
</dbReference>
<dbReference type="Proteomes" id="UP000547973">
    <property type="component" value="Unassembled WGS sequence"/>
</dbReference>
<dbReference type="InterPro" id="IPR000468">
    <property type="entry name" value="Barstar"/>
</dbReference>
<proteinExistence type="inferred from homology"/>
<protein>
    <recommendedName>
        <fullName evidence="2">Barstar (barnase inhibitor) domain-containing protein</fullName>
    </recommendedName>
</protein>
<comment type="caution">
    <text evidence="3">The sequence shown here is derived from an EMBL/GenBank/DDBJ whole genome shotgun (WGS) entry which is preliminary data.</text>
</comment>
<sequence>MTTDWIAMPGSPTLEEKSEPYLVRASESGHLRQFLSSAGASVVDVDLGDSTSLVDVVGVLREGLEFPSWCGSGWDAVHDAFPELRAAWPLPLAIVVAGLPKLMAAKPHLALNTVLGLSRLCEEFSIAGDQVLVFYVGDRWDD</sequence>
<gene>
    <name evidence="3" type="ORF">BKA03_001993</name>
</gene>
<evidence type="ECO:0000256" key="1">
    <source>
        <dbReference type="ARBA" id="ARBA00006845"/>
    </source>
</evidence>
<dbReference type="OrthoDB" id="5184890at2"/>
<comment type="similarity">
    <text evidence="1">Belongs to the barstar family.</text>
</comment>
<name>A0A7Y9ZAL4_9MICO</name>